<evidence type="ECO:0000256" key="1">
    <source>
        <dbReference type="SAM" id="MobiDB-lite"/>
    </source>
</evidence>
<reference evidence="2 3" key="1">
    <citation type="submission" date="2017-11" db="EMBL/GenBank/DDBJ databases">
        <title>De-novo sequencing of pomegranate (Punica granatum L.) genome.</title>
        <authorList>
            <person name="Akparov Z."/>
            <person name="Amiraslanov A."/>
            <person name="Hajiyeva S."/>
            <person name="Abbasov M."/>
            <person name="Kaur K."/>
            <person name="Hamwieh A."/>
            <person name="Solovyev V."/>
            <person name="Salamov A."/>
            <person name="Braich B."/>
            <person name="Kosarev P."/>
            <person name="Mahmoud A."/>
            <person name="Hajiyev E."/>
            <person name="Babayeva S."/>
            <person name="Izzatullayeva V."/>
            <person name="Mammadov A."/>
            <person name="Mammadov A."/>
            <person name="Sharifova S."/>
            <person name="Ojaghi J."/>
            <person name="Eynullazada K."/>
            <person name="Bayramov B."/>
            <person name="Abdulazimova A."/>
            <person name="Shahmuradov I."/>
        </authorList>
    </citation>
    <scope>NUCLEOTIDE SEQUENCE [LARGE SCALE GENOMIC DNA]</scope>
    <source>
        <strain evidence="3">cv. AG2017</strain>
        <tissue evidence="2">Leaf</tissue>
    </source>
</reference>
<feature type="region of interest" description="Disordered" evidence="1">
    <location>
        <begin position="1"/>
        <end position="23"/>
    </location>
</feature>
<dbReference type="EMBL" id="PGOL01001229">
    <property type="protein sequence ID" value="PKI59846.1"/>
    <property type="molecule type" value="Genomic_DNA"/>
</dbReference>
<protein>
    <submittedName>
        <fullName evidence="2">Uncharacterized protein</fullName>
    </submittedName>
</protein>
<name>A0A2I0JWK7_PUNGR</name>
<evidence type="ECO:0000313" key="3">
    <source>
        <dbReference type="Proteomes" id="UP000233551"/>
    </source>
</evidence>
<sequence>MGRTQHGPGALPPCNPQPAHRRVGSPISTRIHSISGSITQQCLPYEAVKGVLDESVLMRQPLTAQSSAFHRLEYILIGWSFGNGTPIDPAFLNSPIGVPSTENLLTCRQATELVLSQKTRIWGIQGL</sequence>
<evidence type="ECO:0000313" key="2">
    <source>
        <dbReference type="EMBL" id="PKI59846.1"/>
    </source>
</evidence>
<gene>
    <name evidence="2" type="ORF">CRG98_019728</name>
</gene>
<proteinExistence type="predicted"/>
<accession>A0A2I0JWK7</accession>
<organism evidence="2 3">
    <name type="scientific">Punica granatum</name>
    <name type="common">Pomegranate</name>
    <dbReference type="NCBI Taxonomy" id="22663"/>
    <lineage>
        <taxon>Eukaryota</taxon>
        <taxon>Viridiplantae</taxon>
        <taxon>Streptophyta</taxon>
        <taxon>Embryophyta</taxon>
        <taxon>Tracheophyta</taxon>
        <taxon>Spermatophyta</taxon>
        <taxon>Magnoliopsida</taxon>
        <taxon>eudicotyledons</taxon>
        <taxon>Gunneridae</taxon>
        <taxon>Pentapetalae</taxon>
        <taxon>rosids</taxon>
        <taxon>malvids</taxon>
        <taxon>Myrtales</taxon>
        <taxon>Lythraceae</taxon>
        <taxon>Punica</taxon>
    </lineage>
</organism>
<dbReference type="Proteomes" id="UP000233551">
    <property type="component" value="Unassembled WGS sequence"/>
</dbReference>
<comment type="caution">
    <text evidence="2">The sequence shown here is derived from an EMBL/GenBank/DDBJ whole genome shotgun (WGS) entry which is preliminary data.</text>
</comment>
<dbReference type="AlphaFoldDB" id="A0A2I0JWK7"/>
<keyword evidence="3" id="KW-1185">Reference proteome</keyword>